<dbReference type="InParanoid" id="G7DZM5"/>
<reference evidence="1 2" key="2">
    <citation type="journal article" date="2012" name="Open Biol.">
        <title>Characteristics of nucleosomes and linker DNA regions on the genome of the basidiomycete Mixia osmundae revealed by mono- and dinucleosome mapping.</title>
        <authorList>
            <person name="Nishida H."/>
            <person name="Kondo S."/>
            <person name="Matsumoto T."/>
            <person name="Suzuki Y."/>
            <person name="Yoshikawa H."/>
            <person name="Taylor T.D."/>
            <person name="Sugiyama J."/>
        </authorList>
    </citation>
    <scope>NUCLEOTIDE SEQUENCE [LARGE SCALE GENOMIC DNA]</scope>
    <source>
        <strain evidence="2">CBS 9802 / IAM 14324 / JCM 22182 / KY 12970</strain>
    </source>
</reference>
<comment type="caution">
    <text evidence="1">The sequence shown here is derived from an EMBL/GenBank/DDBJ whole genome shotgun (WGS) entry which is preliminary data.</text>
</comment>
<evidence type="ECO:0000313" key="1">
    <source>
        <dbReference type="EMBL" id="GAA96035.1"/>
    </source>
</evidence>
<gene>
    <name evidence="1" type="primary">Mo02695</name>
    <name evidence="1" type="ORF">E5Q_02695</name>
</gene>
<keyword evidence="2" id="KW-1185">Reference proteome</keyword>
<dbReference type="EMBL" id="BABT02000071">
    <property type="protein sequence ID" value="GAA96035.1"/>
    <property type="molecule type" value="Genomic_DNA"/>
</dbReference>
<accession>G7DZM5</accession>
<name>G7DZM5_MIXOS</name>
<proteinExistence type="predicted"/>
<protein>
    <submittedName>
        <fullName evidence="1">Uncharacterized protein</fullName>
    </submittedName>
</protein>
<dbReference type="RefSeq" id="XP_014565756.1">
    <property type="nucleotide sequence ID" value="XM_014710270.1"/>
</dbReference>
<evidence type="ECO:0000313" key="2">
    <source>
        <dbReference type="Proteomes" id="UP000009131"/>
    </source>
</evidence>
<dbReference type="Proteomes" id="UP000009131">
    <property type="component" value="Unassembled WGS sequence"/>
</dbReference>
<organism evidence="1 2">
    <name type="scientific">Mixia osmundae (strain CBS 9802 / IAM 14324 / JCM 22182 / KY 12970)</name>
    <dbReference type="NCBI Taxonomy" id="764103"/>
    <lineage>
        <taxon>Eukaryota</taxon>
        <taxon>Fungi</taxon>
        <taxon>Dikarya</taxon>
        <taxon>Basidiomycota</taxon>
        <taxon>Pucciniomycotina</taxon>
        <taxon>Mixiomycetes</taxon>
        <taxon>Mixiales</taxon>
        <taxon>Mixiaceae</taxon>
        <taxon>Mixia</taxon>
    </lineage>
</organism>
<dbReference type="HOGENOM" id="CLU_2483856_0_0_1"/>
<dbReference type="AlphaFoldDB" id="G7DZM5"/>
<reference evidence="1 2" key="1">
    <citation type="journal article" date="2011" name="J. Gen. Appl. Microbiol.">
        <title>Draft genome sequencing of the enigmatic basidiomycete Mixia osmundae.</title>
        <authorList>
            <person name="Nishida H."/>
            <person name="Nagatsuka Y."/>
            <person name="Sugiyama J."/>
        </authorList>
    </citation>
    <scope>NUCLEOTIDE SEQUENCE [LARGE SCALE GENOMIC DNA]</scope>
    <source>
        <strain evidence="2">CBS 9802 / IAM 14324 / JCM 22182 / KY 12970</strain>
    </source>
</reference>
<sequence length="87" mass="9677">MSVICLRRLVRIRNPVFRSPSLKTLVHTKLAVALVARLAFPATTFFRVGQAPYVAASTHTSSGRSFALPRNLITTRLINLQDASIYH</sequence>